<reference evidence="14 15" key="1">
    <citation type="submission" date="2020-08" db="EMBL/GenBank/DDBJ databases">
        <title>Genomic Encyclopedia of Type Strains, Phase III (KMG-III): the genomes of soil and plant-associated and newly described type strains.</title>
        <authorList>
            <person name="Whitman W."/>
        </authorList>
    </citation>
    <scope>NUCLEOTIDE SEQUENCE [LARGE SCALE GENOMIC DNA]</scope>
    <source>
        <strain evidence="14 15">CECT 7015</strain>
    </source>
</reference>
<feature type="transmembrane region" description="Helical" evidence="11">
    <location>
        <begin position="172"/>
        <end position="194"/>
    </location>
</feature>
<keyword evidence="8 11" id="KW-1133">Transmembrane helix</keyword>
<keyword evidence="9 11" id="KW-0472">Membrane</keyword>
<organism evidence="14 15">
    <name type="scientific">Phyllobacterium trifolii</name>
    <dbReference type="NCBI Taxonomy" id="300193"/>
    <lineage>
        <taxon>Bacteria</taxon>
        <taxon>Pseudomonadati</taxon>
        <taxon>Pseudomonadota</taxon>
        <taxon>Alphaproteobacteria</taxon>
        <taxon>Hyphomicrobiales</taxon>
        <taxon>Phyllobacteriaceae</taxon>
        <taxon>Phyllobacterium</taxon>
    </lineage>
</organism>
<dbReference type="Pfam" id="PF00528">
    <property type="entry name" value="BPD_transp_1"/>
    <property type="match status" value="1"/>
</dbReference>
<evidence type="ECO:0000313" key="14">
    <source>
        <dbReference type="EMBL" id="MBB3147661.1"/>
    </source>
</evidence>
<feature type="transmembrane region" description="Helical" evidence="11">
    <location>
        <begin position="97"/>
        <end position="118"/>
    </location>
</feature>
<accession>A0A839UG60</accession>
<proteinExistence type="inferred from homology"/>
<dbReference type="InterPro" id="IPR035906">
    <property type="entry name" value="MetI-like_sf"/>
</dbReference>
<evidence type="ECO:0000256" key="3">
    <source>
        <dbReference type="ARBA" id="ARBA00011557"/>
    </source>
</evidence>
<feature type="transmembrane region" description="Helical" evidence="11">
    <location>
        <begin position="61"/>
        <end position="85"/>
    </location>
</feature>
<dbReference type="PANTHER" id="PTHR43744">
    <property type="entry name" value="ABC TRANSPORTER PERMEASE PROTEIN MG189-RELATED-RELATED"/>
    <property type="match status" value="1"/>
</dbReference>
<name>A0A839UG60_9HYPH</name>
<dbReference type="GO" id="GO:0055085">
    <property type="term" value="P:transmembrane transport"/>
    <property type="evidence" value="ECO:0007669"/>
    <property type="project" value="InterPro"/>
</dbReference>
<keyword evidence="7 11" id="KW-0812">Transmembrane</keyword>
<evidence type="ECO:0000256" key="11">
    <source>
        <dbReference type="RuleBase" id="RU363032"/>
    </source>
</evidence>
<evidence type="ECO:0000256" key="4">
    <source>
        <dbReference type="ARBA" id="ARBA00020515"/>
    </source>
</evidence>
<keyword evidence="6 12" id="KW-1003">Cell membrane</keyword>
<feature type="transmembrane region" description="Helical" evidence="11">
    <location>
        <begin position="130"/>
        <end position="151"/>
    </location>
</feature>
<keyword evidence="15" id="KW-1185">Reference proteome</keyword>
<evidence type="ECO:0000256" key="9">
    <source>
        <dbReference type="ARBA" id="ARBA00023136"/>
    </source>
</evidence>
<evidence type="ECO:0000256" key="2">
    <source>
        <dbReference type="ARBA" id="ARBA00009306"/>
    </source>
</evidence>
<comment type="subcellular location">
    <subcellularLocation>
        <location evidence="12">Cell inner membrane</location>
        <topology evidence="12">Multi-pass membrane protein</topology>
    </subcellularLocation>
    <subcellularLocation>
        <location evidence="1 11">Cell membrane</location>
        <topology evidence="1 11">Multi-pass membrane protein</topology>
    </subcellularLocation>
</comment>
<dbReference type="Gene3D" id="1.10.3720.10">
    <property type="entry name" value="MetI-like"/>
    <property type="match status" value="1"/>
</dbReference>
<dbReference type="Proteomes" id="UP000554520">
    <property type="component" value="Unassembled WGS sequence"/>
</dbReference>
<feature type="domain" description="ABC transmembrane type-1" evidence="13">
    <location>
        <begin position="62"/>
        <end position="255"/>
    </location>
</feature>
<dbReference type="CDD" id="cd06261">
    <property type="entry name" value="TM_PBP2"/>
    <property type="match status" value="1"/>
</dbReference>
<dbReference type="AlphaFoldDB" id="A0A839UG60"/>
<dbReference type="RefSeq" id="WP_112532141.1">
    <property type="nucleotide sequence ID" value="NZ_JACHXN010000013.1"/>
</dbReference>
<feature type="transmembrane region" description="Helical" evidence="11">
    <location>
        <begin position="12"/>
        <end position="31"/>
    </location>
</feature>
<keyword evidence="5 11" id="KW-0813">Transport</keyword>
<feature type="transmembrane region" description="Helical" evidence="11">
    <location>
        <begin position="234"/>
        <end position="255"/>
    </location>
</feature>
<gene>
    <name evidence="12" type="primary">ugpE</name>
    <name evidence="14" type="ORF">FHS21_004085</name>
</gene>
<protein>
    <recommendedName>
        <fullName evidence="4 12">sn-glycerol-3-phosphate transport system permease protein UgpE</fullName>
    </recommendedName>
</protein>
<evidence type="ECO:0000313" key="15">
    <source>
        <dbReference type="Proteomes" id="UP000554520"/>
    </source>
</evidence>
<comment type="caution">
    <text evidence="14">The sequence shown here is derived from an EMBL/GenBank/DDBJ whole genome shotgun (WGS) entry which is preliminary data.</text>
</comment>
<comment type="similarity">
    <text evidence="2 11">Belongs to the binding-protein-dependent transport system permease family.</text>
</comment>
<evidence type="ECO:0000256" key="8">
    <source>
        <dbReference type="ARBA" id="ARBA00022989"/>
    </source>
</evidence>
<sequence>MNTSGVLLRTTAVAVGLLFLSPLLYGIWISLQTANGFFSGNGEMTLQNYVDAVEKMNFLRYLFNSLIVSGGVTILSLATSIMAAYAFSRFEFRGRDLIFGLVVATLMIPGHITLIPNYLNFAKVGLLDTYAGLILPAVANGFATFFLRQYFRGIPRSLDEAAWMDGANAWKVLYRVIIPMSKPAIYAMGLFIFLGEWNSYVWPLIATDSPDMLTLQIGLARLYKMDAQEGLVNWPLVMAAATLTMLPVLLGFALVERHLVRGISMGAIK</sequence>
<keyword evidence="12" id="KW-0997">Cell inner membrane</keyword>
<dbReference type="InterPro" id="IPR000515">
    <property type="entry name" value="MetI-like"/>
</dbReference>
<evidence type="ECO:0000256" key="5">
    <source>
        <dbReference type="ARBA" id="ARBA00022448"/>
    </source>
</evidence>
<dbReference type="SUPFAM" id="SSF161098">
    <property type="entry name" value="MetI-like"/>
    <property type="match status" value="1"/>
</dbReference>
<dbReference type="GO" id="GO:0005886">
    <property type="term" value="C:plasma membrane"/>
    <property type="evidence" value="ECO:0007669"/>
    <property type="project" value="UniProtKB-SubCell"/>
</dbReference>
<keyword evidence="14" id="KW-0762">Sugar transport</keyword>
<dbReference type="EMBL" id="JACHXN010000013">
    <property type="protein sequence ID" value="MBB3147661.1"/>
    <property type="molecule type" value="Genomic_DNA"/>
</dbReference>
<evidence type="ECO:0000256" key="12">
    <source>
        <dbReference type="RuleBase" id="RU363056"/>
    </source>
</evidence>
<dbReference type="PANTHER" id="PTHR43744:SF8">
    <property type="entry name" value="SN-GLYCEROL-3-PHOSPHATE TRANSPORT SYSTEM PERMEASE PROTEIN UGPE"/>
    <property type="match status" value="1"/>
</dbReference>
<evidence type="ECO:0000256" key="6">
    <source>
        <dbReference type="ARBA" id="ARBA00022475"/>
    </source>
</evidence>
<dbReference type="PROSITE" id="PS50928">
    <property type="entry name" value="ABC_TM1"/>
    <property type="match status" value="1"/>
</dbReference>
<comment type="function">
    <text evidence="10 12">Part of the ABC transporter complex UgpBAEC involved in sn-glycerol-3-phosphate (G3P) import. Probably responsible for the translocation of the substrate across the membrane.</text>
</comment>
<evidence type="ECO:0000259" key="13">
    <source>
        <dbReference type="PROSITE" id="PS50928"/>
    </source>
</evidence>
<evidence type="ECO:0000256" key="10">
    <source>
        <dbReference type="ARBA" id="ARBA00037054"/>
    </source>
</evidence>
<evidence type="ECO:0000256" key="1">
    <source>
        <dbReference type="ARBA" id="ARBA00004651"/>
    </source>
</evidence>
<evidence type="ECO:0000256" key="7">
    <source>
        <dbReference type="ARBA" id="ARBA00022692"/>
    </source>
</evidence>
<comment type="subunit">
    <text evidence="3 12">The complex is composed of two ATP-binding proteins (UgpC), two transmembrane proteins (UgpA and UgpE) and a solute-binding protein (UgpB).</text>
</comment>